<organism evidence="2 3">
    <name type="scientific">Tilletiopsis washingtonensis</name>
    <dbReference type="NCBI Taxonomy" id="58919"/>
    <lineage>
        <taxon>Eukaryota</taxon>
        <taxon>Fungi</taxon>
        <taxon>Dikarya</taxon>
        <taxon>Basidiomycota</taxon>
        <taxon>Ustilaginomycotina</taxon>
        <taxon>Exobasidiomycetes</taxon>
        <taxon>Entylomatales</taxon>
        <taxon>Entylomatales incertae sedis</taxon>
        <taxon>Tilletiopsis</taxon>
    </lineage>
</organism>
<protein>
    <submittedName>
        <fullName evidence="2">Uncharacterized protein</fullName>
    </submittedName>
</protein>
<dbReference type="RefSeq" id="XP_025598355.1">
    <property type="nucleotide sequence ID" value="XM_025739250.1"/>
</dbReference>
<gene>
    <name evidence="2" type="ORF">FA09DRAFT_16346</name>
</gene>
<reference evidence="2 3" key="1">
    <citation type="journal article" date="2018" name="Mol. Biol. Evol.">
        <title>Broad Genomic Sampling Reveals a Smut Pathogenic Ancestry of the Fungal Clade Ustilaginomycotina.</title>
        <authorList>
            <person name="Kijpornyongpan T."/>
            <person name="Mondo S.J."/>
            <person name="Barry K."/>
            <person name="Sandor L."/>
            <person name="Lee J."/>
            <person name="Lipzen A."/>
            <person name="Pangilinan J."/>
            <person name="LaButti K."/>
            <person name="Hainaut M."/>
            <person name="Henrissat B."/>
            <person name="Grigoriev I.V."/>
            <person name="Spatafora J.W."/>
            <person name="Aime M.C."/>
        </authorList>
    </citation>
    <scope>NUCLEOTIDE SEQUENCE [LARGE SCALE GENOMIC DNA]</scope>
    <source>
        <strain evidence="2 3">MCA 4186</strain>
    </source>
</reference>
<feature type="region of interest" description="Disordered" evidence="1">
    <location>
        <begin position="186"/>
        <end position="217"/>
    </location>
</feature>
<keyword evidence="3" id="KW-1185">Reference proteome</keyword>
<evidence type="ECO:0000313" key="2">
    <source>
        <dbReference type="EMBL" id="PWN98076.1"/>
    </source>
</evidence>
<sequence length="217" mass="22892">MRRLCTADLARQALYGRNVAVVALDGAPAGALDVLLVACVRLLDLGVQRLERFVVRALLLGDALEVLGAVLIERLVLALDQLGVLDRRLGHGVEEERRGEQRLHWHKRQSAQRGSVNLRDSPGTSANALPTASSLHALPSLRSHLARRAARSRYSSNATSSCSRLLSERCSSLRSSAAASRCGAAAAVPRPLPGPAAYGVPAGNGELPPGYNEAAGA</sequence>
<evidence type="ECO:0000256" key="1">
    <source>
        <dbReference type="SAM" id="MobiDB-lite"/>
    </source>
</evidence>
<evidence type="ECO:0000313" key="3">
    <source>
        <dbReference type="Proteomes" id="UP000245946"/>
    </source>
</evidence>
<accession>A0A316Z9V7</accession>
<feature type="region of interest" description="Disordered" evidence="1">
    <location>
        <begin position="96"/>
        <end position="127"/>
    </location>
</feature>
<name>A0A316Z9V7_9BASI</name>
<proteinExistence type="predicted"/>
<dbReference type="Proteomes" id="UP000245946">
    <property type="component" value="Unassembled WGS sequence"/>
</dbReference>
<dbReference type="GeneID" id="37266796"/>
<dbReference type="EMBL" id="KZ819292">
    <property type="protein sequence ID" value="PWN98076.1"/>
    <property type="molecule type" value="Genomic_DNA"/>
</dbReference>
<dbReference type="AlphaFoldDB" id="A0A316Z9V7"/>